<dbReference type="Pfam" id="PF20684">
    <property type="entry name" value="Fung_rhodopsin"/>
    <property type="match status" value="1"/>
</dbReference>
<keyword evidence="2 7" id="KW-0812">Transmembrane</keyword>
<comment type="subcellular location">
    <subcellularLocation>
        <location evidence="1">Membrane</location>
        <topology evidence="1">Multi-pass membrane protein</topology>
    </subcellularLocation>
</comment>
<evidence type="ECO:0000256" key="1">
    <source>
        <dbReference type="ARBA" id="ARBA00004141"/>
    </source>
</evidence>
<keyword evidence="3 7" id="KW-1133">Transmembrane helix</keyword>
<gene>
    <name evidence="9" type="ORF">PCON_01597</name>
</gene>
<feature type="transmembrane region" description="Helical" evidence="7">
    <location>
        <begin position="119"/>
        <end position="141"/>
    </location>
</feature>
<evidence type="ECO:0000256" key="3">
    <source>
        <dbReference type="ARBA" id="ARBA00022989"/>
    </source>
</evidence>
<dbReference type="EMBL" id="HF936162">
    <property type="protein sequence ID" value="CCX33659.1"/>
    <property type="molecule type" value="Genomic_DNA"/>
</dbReference>
<feature type="domain" description="Rhodopsin" evidence="8">
    <location>
        <begin position="109"/>
        <end position="297"/>
    </location>
</feature>
<feature type="region of interest" description="Disordered" evidence="6">
    <location>
        <begin position="302"/>
        <end position="371"/>
    </location>
</feature>
<name>U4LNC5_PYROM</name>
<feature type="transmembrane region" description="Helical" evidence="7">
    <location>
        <begin position="153"/>
        <end position="176"/>
    </location>
</feature>
<keyword evidence="10" id="KW-1185">Reference proteome</keyword>
<evidence type="ECO:0000256" key="2">
    <source>
        <dbReference type="ARBA" id="ARBA00022692"/>
    </source>
</evidence>
<reference evidence="9 10" key="1">
    <citation type="journal article" date="2013" name="PLoS Genet.">
        <title>The genome and development-dependent transcriptomes of Pyronema confluens: a window into fungal evolution.</title>
        <authorList>
            <person name="Traeger S."/>
            <person name="Altegoer F."/>
            <person name="Freitag M."/>
            <person name="Gabaldon T."/>
            <person name="Kempken F."/>
            <person name="Kumar A."/>
            <person name="Marcet-Houben M."/>
            <person name="Poggeler S."/>
            <person name="Stajich J.E."/>
            <person name="Nowrousian M."/>
        </authorList>
    </citation>
    <scope>NUCLEOTIDE SEQUENCE [LARGE SCALE GENOMIC DNA]</scope>
    <source>
        <strain evidence="10">CBS 100304</strain>
        <tissue evidence="9">Vegetative mycelium</tissue>
    </source>
</reference>
<feature type="compositionally biased region" description="Basic and acidic residues" evidence="6">
    <location>
        <begin position="334"/>
        <end position="371"/>
    </location>
</feature>
<dbReference type="AlphaFoldDB" id="U4LNC5"/>
<evidence type="ECO:0000256" key="5">
    <source>
        <dbReference type="ARBA" id="ARBA00038359"/>
    </source>
</evidence>
<feature type="transmembrane region" description="Helical" evidence="7">
    <location>
        <begin position="6"/>
        <end position="28"/>
    </location>
</feature>
<evidence type="ECO:0000313" key="10">
    <source>
        <dbReference type="Proteomes" id="UP000018144"/>
    </source>
</evidence>
<dbReference type="Proteomes" id="UP000018144">
    <property type="component" value="Unassembled WGS sequence"/>
</dbReference>
<sequence>MVQLLPITAVWWTCVSVTGFIVFFRLWFMLFARKRMPATIADGFMILTWISSLVMVCLMTDLDATLRAMKAVRKAEHVGLPGNSTAARPAPRDIQKNTPMPAYMKANQAMITESFQRQFIISILYTITLWSAKATLFSIYWAVRTVVKRGHRILLYLGITYTACTFFIIFFTTLFWCGTDLRKNWTMGPNRQLCLAVGAQPVLLMSTTAALTTDLIILLIGVIIVRNMQFARKRWELYALAFIFGIGLFTIASILIRFSFVIDIVRNNARFSRWMAVECMCSLVACCMPTARSLLRKIPEKLSSGKSSGSSSQGSSPLRKQGSAGSGVAIRSAASHDEDIEKGENEHVEHARENAVPEMRPGLHEQPRLDD</sequence>
<dbReference type="PANTHER" id="PTHR33048">
    <property type="entry name" value="PTH11-LIKE INTEGRAL MEMBRANE PROTEIN (AFU_ORTHOLOGUE AFUA_5G11245)"/>
    <property type="match status" value="1"/>
</dbReference>
<feature type="transmembrane region" description="Helical" evidence="7">
    <location>
        <begin position="202"/>
        <end position="225"/>
    </location>
</feature>
<organism evidence="9 10">
    <name type="scientific">Pyronema omphalodes (strain CBS 100304)</name>
    <name type="common">Pyronema confluens</name>
    <dbReference type="NCBI Taxonomy" id="1076935"/>
    <lineage>
        <taxon>Eukaryota</taxon>
        <taxon>Fungi</taxon>
        <taxon>Dikarya</taxon>
        <taxon>Ascomycota</taxon>
        <taxon>Pezizomycotina</taxon>
        <taxon>Pezizomycetes</taxon>
        <taxon>Pezizales</taxon>
        <taxon>Pyronemataceae</taxon>
        <taxon>Pyronema</taxon>
    </lineage>
</organism>
<proteinExistence type="inferred from homology"/>
<evidence type="ECO:0000313" key="9">
    <source>
        <dbReference type="EMBL" id="CCX33659.1"/>
    </source>
</evidence>
<comment type="similarity">
    <text evidence="5">Belongs to the SAT4 family.</text>
</comment>
<dbReference type="STRING" id="1076935.U4LNC5"/>
<feature type="transmembrane region" description="Helical" evidence="7">
    <location>
        <begin position="237"/>
        <end position="262"/>
    </location>
</feature>
<feature type="transmembrane region" description="Helical" evidence="7">
    <location>
        <begin position="40"/>
        <end position="62"/>
    </location>
</feature>
<dbReference type="InterPro" id="IPR049326">
    <property type="entry name" value="Rhodopsin_dom_fungi"/>
</dbReference>
<accession>U4LNC5</accession>
<keyword evidence="4 7" id="KW-0472">Membrane</keyword>
<evidence type="ECO:0000256" key="7">
    <source>
        <dbReference type="SAM" id="Phobius"/>
    </source>
</evidence>
<evidence type="ECO:0000259" key="8">
    <source>
        <dbReference type="Pfam" id="PF20684"/>
    </source>
</evidence>
<evidence type="ECO:0000256" key="6">
    <source>
        <dbReference type="SAM" id="MobiDB-lite"/>
    </source>
</evidence>
<evidence type="ECO:0000256" key="4">
    <source>
        <dbReference type="ARBA" id="ARBA00023136"/>
    </source>
</evidence>
<dbReference type="PANTHER" id="PTHR33048:SF19">
    <property type="entry name" value="MEMBRANE PROTEIN PTH11-LIKE, PUTATIVE (AFU_ORTHOLOGUE AFUA_1G14080)-RELATED"/>
    <property type="match status" value="1"/>
</dbReference>
<protein>
    <recommendedName>
        <fullName evidence="8">Rhodopsin domain-containing protein</fullName>
    </recommendedName>
</protein>
<dbReference type="InterPro" id="IPR052337">
    <property type="entry name" value="SAT4-like"/>
</dbReference>
<feature type="compositionally biased region" description="Low complexity" evidence="6">
    <location>
        <begin position="304"/>
        <end position="316"/>
    </location>
</feature>
<dbReference type="OrthoDB" id="5372266at2759"/>
<dbReference type="GO" id="GO:0016020">
    <property type="term" value="C:membrane"/>
    <property type="evidence" value="ECO:0007669"/>
    <property type="project" value="UniProtKB-SubCell"/>
</dbReference>